<organism evidence="1 2">
    <name type="scientific">Roseivivax jejudonensis</name>
    <dbReference type="NCBI Taxonomy" id="1529041"/>
    <lineage>
        <taxon>Bacteria</taxon>
        <taxon>Pseudomonadati</taxon>
        <taxon>Pseudomonadota</taxon>
        <taxon>Alphaproteobacteria</taxon>
        <taxon>Rhodobacterales</taxon>
        <taxon>Roseobacteraceae</taxon>
        <taxon>Roseivivax</taxon>
    </lineage>
</organism>
<gene>
    <name evidence="1" type="ORF">ROJ8625_00308</name>
</gene>
<dbReference type="RefSeq" id="WP_085790084.1">
    <property type="nucleotide sequence ID" value="NZ_FWFK01000001.1"/>
</dbReference>
<accession>A0A1X6Y6N3</accession>
<protein>
    <submittedName>
        <fullName evidence="1">Uncharacterized protein</fullName>
    </submittedName>
</protein>
<reference evidence="1 2" key="1">
    <citation type="submission" date="2017-03" db="EMBL/GenBank/DDBJ databases">
        <authorList>
            <person name="Afonso C.L."/>
            <person name="Miller P.J."/>
            <person name="Scott M.A."/>
            <person name="Spackman E."/>
            <person name="Goraichik I."/>
            <person name="Dimitrov K.M."/>
            <person name="Suarez D.L."/>
            <person name="Swayne D.E."/>
        </authorList>
    </citation>
    <scope>NUCLEOTIDE SEQUENCE [LARGE SCALE GENOMIC DNA]</scope>
    <source>
        <strain evidence="1 2">CECT 8625</strain>
    </source>
</reference>
<proteinExistence type="predicted"/>
<name>A0A1X6Y6N3_9RHOB</name>
<evidence type="ECO:0000313" key="2">
    <source>
        <dbReference type="Proteomes" id="UP000193570"/>
    </source>
</evidence>
<dbReference type="Proteomes" id="UP000193570">
    <property type="component" value="Unassembled WGS sequence"/>
</dbReference>
<dbReference type="OrthoDB" id="7855749at2"/>
<evidence type="ECO:0000313" key="1">
    <source>
        <dbReference type="EMBL" id="SLN12073.1"/>
    </source>
</evidence>
<dbReference type="EMBL" id="FWFK01000001">
    <property type="protein sequence ID" value="SLN12073.1"/>
    <property type="molecule type" value="Genomic_DNA"/>
</dbReference>
<keyword evidence="2" id="KW-1185">Reference proteome</keyword>
<dbReference type="AlphaFoldDB" id="A0A1X6Y6N3"/>
<sequence length="175" mass="20205">MTDQVRTLDDVLAYYPLLAGEDAEDFETIRQALLFELAPRSGYARIIANNLVELEWERRQYHQMIHDVIKRSAKRAFTRYLADGHAGEISQKVLEDLEAGFDGPVAERRRTELRLSEYGIDVGELVCQAWTSQAKLIGDLKAQLNDTEIRRRKLWKDFDKLQPQRADAIEDAEVL</sequence>